<reference evidence="4 5" key="1">
    <citation type="journal article" date="2017" name="Front. Microbiol.">
        <title>Labilibaculum manganireducens gen. nov., sp. nov. and Labilibaculum filiforme sp. nov., Novel Bacteroidetes Isolated from Subsurface Sediments of the Baltic Sea.</title>
        <authorList>
            <person name="Vandieken V."/>
            <person name="Marshall I.P."/>
            <person name="Niemann H."/>
            <person name="Engelen B."/>
            <person name="Cypionka H."/>
        </authorList>
    </citation>
    <scope>NUCLEOTIDE SEQUENCE [LARGE SCALE GENOMIC DNA]</scope>
    <source>
        <strain evidence="4 5">59.10-2M</strain>
    </source>
</reference>
<keyword evidence="2" id="KW-0472">Membrane</keyword>
<feature type="chain" id="PRO_5014742590" evidence="3">
    <location>
        <begin position="20"/>
        <end position="183"/>
    </location>
</feature>
<keyword evidence="5" id="KW-1185">Reference proteome</keyword>
<keyword evidence="3" id="KW-0732">Signal</keyword>
<feature type="transmembrane region" description="Helical" evidence="2">
    <location>
        <begin position="164"/>
        <end position="182"/>
    </location>
</feature>
<comment type="caution">
    <text evidence="4">The sequence shown here is derived from an EMBL/GenBank/DDBJ whole genome shotgun (WGS) entry which is preliminary data.</text>
</comment>
<evidence type="ECO:0000256" key="3">
    <source>
        <dbReference type="SAM" id="SignalP"/>
    </source>
</evidence>
<dbReference type="AlphaFoldDB" id="A0A2N3IB09"/>
<organism evidence="4 5">
    <name type="scientific">Labilibaculum manganireducens</name>
    <dbReference type="NCBI Taxonomy" id="1940525"/>
    <lineage>
        <taxon>Bacteria</taxon>
        <taxon>Pseudomonadati</taxon>
        <taxon>Bacteroidota</taxon>
        <taxon>Bacteroidia</taxon>
        <taxon>Marinilabiliales</taxon>
        <taxon>Marinifilaceae</taxon>
        <taxon>Labilibaculum</taxon>
    </lineage>
</organism>
<protein>
    <submittedName>
        <fullName evidence="4">Uncharacterized protein</fullName>
    </submittedName>
</protein>
<gene>
    <name evidence="4" type="ORF">BZG01_07295</name>
</gene>
<evidence type="ECO:0000313" key="4">
    <source>
        <dbReference type="EMBL" id="PKQ67534.1"/>
    </source>
</evidence>
<evidence type="ECO:0000256" key="1">
    <source>
        <dbReference type="SAM" id="Coils"/>
    </source>
</evidence>
<dbReference type="EMBL" id="MVDE01000008">
    <property type="protein sequence ID" value="PKQ67534.1"/>
    <property type="molecule type" value="Genomic_DNA"/>
</dbReference>
<name>A0A2N3IB09_9BACT</name>
<dbReference type="RefSeq" id="WP_101309167.1">
    <property type="nucleotide sequence ID" value="NZ_MVDE01000008.1"/>
</dbReference>
<feature type="signal peptide" evidence="3">
    <location>
        <begin position="1"/>
        <end position="19"/>
    </location>
</feature>
<keyword evidence="2" id="KW-0812">Transmembrane</keyword>
<evidence type="ECO:0000256" key="2">
    <source>
        <dbReference type="SAM" id="Phobius"/>
    </source>
</evidence>
<keyword evidence="2" id="KW-1133">Transmembrane helix</keyword>
<keyword evidence="1" id="KW-0175">Coiled coil</keyword>
<dbReference type="Proteomes" id="UP000233618">
    <property type="component" value="Unassembled WGS sequence"/>
</dbReference>
<evidence type="ECO:0000313" key="5">
    <source>
        <dbReference type="Proteomes" id="UP000233618"/>
    </source>
</evidence>
<sequence>MKNTLLLLITLAFSCTAGAQEHVGLKKSPLQYCTSNQSPLQLVVGDTLVVVCDTMYLINKTRYQFYKSIHKATLEDDNIECKNLLKAYETRLEEHELSYSKLLANCRQSEKTTLDFIEYTQKSLESTQKTLQYTQQSLDSSMQNLDRANELIRKEKWNTTGQKVLTGIAGLGVGILVGVLISR</sequence>
<dbReference type="PROSITE" id="PS51257">
    <property type="entry name" value="PROKAR_LIPOPROTEIN"/>
    <property type="match status" value="1"/>
</dbReference>
<accession>A0A2N3IB09</accession>
<feature type="coiled-coil region" evidence="1">
    <location>
        <begin position="71"/>
        <end position="105"/>
    </location>
</feature>
<proteinExistence type="predicted"/>